<keyword evidence="3" id="KW-1185">Reference proteome</keyword>
<dbReference type="InterPro" id="IPR007560">
    <property type="entry name" value="Restrct_endonuc_IV_Mrr"/>
</dbReference>
<dbReference type="EC" id="3.1.21.-" evidence="2"/>
<dbReference type="RefSeq" id="WP_289364855.1">
    <property type="nucleotide sequence ID" value="NZ_JAUCBP010000007.1"/>
</dbReference>
<protein>
    <submittedName>
        <fullName evidence="2">Restriction endonuclease</fullName>
        <ecNumber evidence="2">3.1.21.-</ecNumber>
    </submittedName>
</protein>
<gene>
    <name evidence="2" type="ORF">QTP81_08120</name>
</gene>
<evidence type="ECO:0000313" key="3">
    <source>
        <dbReference type="Proteomes" id="UP001234343"/>
    </source>
</evidence>
<name>A0ABT7SWK4_9ALTE</name>
<feature type="domain" description="Restriction endonuclease type IV Mrr" evidence="1">
    <location>
        <begin position="9"/>
        <end position="119"/>
    </location>
</feature>
<dbReference type="Proteomes" id="UP001234343">
    <property type="component" value="Unassembled WGS sequence"/>
</dbReference>
<dbReference type="Gene3D" id="3.40.1350.10">
    <property type="match status" value="1"/>
</dbReference>
<sequence length="248" mass="28450">MITNKVPDTWQDLQNETARILAECGFSVEVEKIIDTARGKVEIDVYAEEKVKGRKYTILCECKHWKGRVPQNVIHGFRTVTADIGANVSYLISLNGFQVGAFSAAKHTNTKLVTWEEFQNHFEQSWFDEYLSPNIAKKLNAIMTYSEPLLPSWFAALPEAKKAEYVTLKNKYDLFGALVMEFTPYARMFEDTKRPSLPLIKRLDLPPSLLATIPTEILEAISYREFFESCLDYGLTAIEEFRSVRDRS</sequence>
<organism evidence="2 3">
    <name type="scientific">Alteromonas arenosi</name>
    <dbReference type="NCBI Taxonomy" id="3055817"/>
    <lineage>
        <taxon>Bacteria</taxon>
        <taxon>Pseudomonadati</taxon>
        <taxon>Pseudomonadota</taxon>
        <taxon>Gammaproteobacteria</taxon>
        <taxon>Alteromonadales</taxon>
        <taxon>Alteromonadaceae</taxon>
        <taxon>Alteromonas/Salinimonas group</taxon>
        <taxon>Alteromonas</taxon>
    </lineage>
</organism>
<reference evidence="2 3" key="1">
    <citation type="submission" date="2023-06" db="EMBL/GenBank/DDBJ databases">
        <title>Alteromonas sp. ASW11-36 isolated from intertidal sand.</title>
        <authorList>
            <person name="Li Y."/>
        </authorList>
    </citation>
    <scope>NUCLEOTIDE SEQUENCE [LARGE SCALE GENOMIC DNA]</scope>
    <source>
        <strain evidence="2 3">ASW11-36</strain>
    </source>
</reference>
<dbReference type="Pfam" id="PF04471">
    <property type="entry name" value="Mrr_cat"/>
    <property type="match status" value="1"/>
</dbReference>
<evidence type="ECO:0000313" key="2">
    <source>
        <dbReference type="EMBL" id="MDM7860559.1"/>
    </source>
</evidence>
<accession>A0ABT7SWK4</accession>
<dbReference type="InterPro" id="IPR011856">
    <property type="entry name" value="tRNA_endonuc-like_dom_sf"/>
</dbReference>
<dbReference type="GO" id="GO:0004519">
    <property type="term" value="F:endonuclease activity"/>
    <property type="evidence" value="ECO:0007669"/>
    <property type="project" value="UniProtKB-KW"/>
</dbReference>
<dbReference type="GO" id="GO:0016787">
    <property type="term" value="F:hydrolase activity"/>
    <property type="evidence" value="ECO:0007669"/>
    <property type="project" value="UniProtKB-KW"/>
</dbReference>
<keyword evidence="2" id="KW-0540">Nuclease</keyword>
<dbReference type="EMBL" id="JAUCBP010000007">
    <property type="protein sequence ID" value="MDM7860559.1"/>
    <property type="molecule type" value="Genomic_DNA"/>
</dbReference>
<dbReference type="SUPFAM" id="SSF52980">
    <property type="entry name" value="Restriction endonuclease-like"/>
    <property type="match status" value="1"/>
</dbReference>
<dbReference type="InterPro" id="IPR011335">
    <property type="entry name" value="Restrct_endonuc-II-like"/>
</dbReference>
<evidence type="ECO:0000259" key="1">
    <source>
        <dbReference type="Pfam" id="PF04471"/>
    </source>
</evidence>
<keyword evidence="2" id="KW-0255">Endonuclease</keyword>
<proteinExistence type="predicted"/>
<comment type="caution">
    <text evidence="2">The sequence shown here is derived from an EMBL/GenBank/DDBJ whole genome shotgun (WGS) entry which is preliminary data.</text>
</comment>
<keyword evidence="2" id="KW-0378">Hydrolase</keyword>